<keyword evidence="5" id="KW-1185">Reference proteome</keyword>
<dbReference type="SUPFAM" id="SSF52087">
    <property type="entry name" value="CRAL/TRIO domain"/>
    <property type="match status" value="1"/>
</dbReference>
<dbReference type="PROSITE" id="PS50191">
    <property type="entry name" value="CRAL_TRIO"/>
    <property type="match status" value="1"/>
</dbReference>
<evidence type="ECO:0000259" key="3">
    <source>
        <dbReference type="PROSITE" id="PS50202"/>
    </source>
</evidence>
<organism evidence="4 5">
    <name type="scientific">Patella caerulea</name>
    <name type="common">Rayed Mediterranean limpet</name>
    <dbReference type="NCBI Taxonomy" id="87958"/>
    <lineage>
        <taxon>Eukaryota</taxon>
        <taxon>Metazoa</taxon>
        <taxon>Spiralia</taxon>
        <taxon>Lophotrochozoa</taxon>
        <taxon>Mollusca</taxon>
        <taxon>Gastropoda</taxon>
        <taxon>Patellogastropoda</taxon>
        <taxon>Patelloidea</taxon>
        <taxon>Patellidae</taxon>
        <taxon>Patella</taxon>
    </lineage>
</organism>
<keyword evidence="1" id="KW-0472">Membrane</keyword>
<dbReference type="SUPFAM" id="SSF49354">
    <property type="entry name" value="PapD-like"/>
    <property type="match status" value="1"/>
</dbReference>
<dbReference type="GO" id="GO:0012505">
    <property type="term" value="C:endomembrane system"/>
    <property type="evidence" value="ECO:0007669"/>
    <property type="project" value="TreeGrafter"/>
</dbReference>
<dbReference type="CDD" id="cd00170">
    <property type="entry name" value="SEC14"/>
    <property type="match status" value="1"/>
</dbReference>
<dbReference type="EMBL" id="JAZGQO010000016">
    <property type="protein sequence ID" value="KAK6168545.1"/>
    <property type="molecule type" value="Genomic_DNA"/>
</dbReference>
<dbReference type="GO" id="GO:0140284">
    <property type="term" value="C:endoplasmic reticulum-endosome membrane contact site"/>
    <property type="evidence" value="ECO:0007669"/>
    <property type="project" value="TreeGrafter"/>
</dbReference>
<dbReference type="InterPro" id="IPR036865">
    <property type="entry name" value="CRAL-TRIO_dom_sf"/>
</dbReference>
<dbReference type="Proteomes" id="UP001347796">
    <property type="component" value="Unassembled WGS sequence"/>
</dbReference>
<dbReference type="InterPro" id="IPR008962">
    <property type="entry name" value="PapD-like_sf"/>
</dbReference>
<dbReference type="PROSITE" id="PS50202">
    <property type="entry name" value="MSP"/>
    <property type="match status" value="1"/>
</dbReference>
<dbReference type="SMART" id="SM00516">
    <property type="entry name" value="SEC14"/>
    <property type="match status" value="1"/>
</dbReference>
<evidence type="ECO:0000259" key="2">
    <source>
        <dbReference type="PROSITE" id="PS50191"/>
    </source>
</evidence>
<dbReference type="PANTHER" id="PTHR46384">
    <property type="entry name" value="MOTILE SPERM DOMAIN-CONTAINING PROTEIN 2"/>
    <property type="match status" value="1"/>
</dbReference>
<evidence type="ECO:0008006" key="6">
    <source>
        <dbReference type="Google" id="ProtNLM"/>
    </source>
</evidence>
<reference evidence="4 5" key="1">
    <citation type="submission" date="2024-01" db="EMBL/GenBank/DDBJ databases">
        <title>The genome of the rayed Mediterranean limpet Patella caerulea (Linnaeus, 1758).</title>
        <authorList>
            <person name="Anh-Thu Weber A."/>
            <person name="Halstead-Nussloch G."/>
        </authorList>
    </citation>
    <scope>NUCLEOTIDE SEQUENCE [LARGE SCALE GENOMIC DNA]</scope>
    <source>
        <strain evidence="4">AATW-2023a</strain>
        <tissue evidence="4">Whole specimen</tissue>
    </source>
</reference>
<feature type="transmembrane region" description="Helical" evidence="1">
    <location>
        <begin position="471"/>
        <end position="494"/>
    </location>
</feature>
<gene>
    <name evidence="4" type="ORF">SNE40_021057</name>
</gene>
<feature type="domain" description="MSP" evidence="3">
    <location>
        <begin position="311"/>
        <end position="428"/>
    </location>
</feature>
<evidence type="ECO:0000313" key="5">
    <source>
        <dbReference type="Proteomes" id="UP001347796"/>
    </source>
</evidence>
<dbReference type="Gene3D" id="2.60.40.10">
    <property type="entry name" value="Immunoglobulins"/>
    <property type="match status" value="1"/>
</dbReference>
<dbReference type="Pfam" id="PF00650">
    <property type="entry name" value="CRAL_TRIO"/>
    <property type="match status" value="1"/>
</dbReference>
<evidence type="ECO:0000313" key="4">
    <source>
        <dbReference type="EMBL" id="KAK6168545.1"/>
    </source>
</evidence>
<protein>
    <recommendedName>
        <fullName evidence="6">Motile sperm domain-containing protein 2</fullName>
    </recommendedName>
</protein>
<accession>A0AAN8J4H6</accession>
<keyword evidence="1" id="KW-0812">Transmembrane</keyword>
<dbReference type="PANTHER" id="PTHR46384:SF1">
    <property type="entry name" value="MOTILE SPERM DOMAIN-CONTAINING PROTEIN 2"/>
    <property type="match status" value="1"/>
</dbReference>
<sequence>MSKEELEKIRTKFETKYADNISKGLYDSRDLECMRNEDTFLQTFIRNDIPAEDLLHESFKWRNEIKLRDLTEDSFDRWIWEKGAVFFHSKDKDGHRIMNIVVRHHKKDVQVLPSIKKFFAYAVEQAFLEDSTSRIVVMFDMSETGLANLDMELIKYVITCFKFYYPTFLAYMLIYEMPWIFNAAWKVIKAWLSADAVKFIKFVTKSDVQEYINREELLEHMGGLDKFEYKYPIENGNGDRPIENNHSSSLTNRKKVTFADQDSRLYKSISNDSISLDTNSNATLKKDISNHKTSPKTKKHNRDENSFIGKLLTISPAEELEFTIDDNGKESYDIISLTNTLPYSIAYKVKTTSPEKYRVRPSSGLVRSGSCTEVNVYLQTGYSSTIIKDKFLIMAMEVTDDSAENIGNLWKMVSKENIMEHRLRCIQISSDTDIVDHTDLNLTSDQRLVKISKQLDVLQNNTVILQDRIKWLIRSQFFLFVVIVIMLAVIIICFKDEFDRRYTPCSPSLF</sequence>
<dbReference type="Gene3D" id="3.40.525.10">
    <property type="entry name" value="CRAL-TRIO lipid binding domain"/>
    <property type="match status" value="1"/>
</dbReference>
<dbReference type="AlphaFoldDB" id="A0AAN8J4H6"/>
<evidence type="ECO:0000256" key="1">
    <source>
        <dbReference type="SAM" id="Phobius"/>
    </source>
</evidence>
<feature type="domain" description="CRAL-TRIO" evidence="2">
    <location>
        <begin position="87"/>
        <end position="229"/>
    </location>
</feature>
<dbReference type="InterPro" id="IPR000535">
    <property type="entry name" value="MSP_dom"/>
</dbReference>
<comment type="caution">
    <text evidence="4">The sequence shown here is derived from an EMBL/GenBank/DDBJ whole genome shotgun (WGS) entry which is preliminary data.</text>
</comment>
<keyword evidence="1" id="KW-1133">Transmembrane helix</keyword>
<dbReference type="Pfam" id="PF00635">
    <property type="entry name" value="Motile_Sperm"/>
    <property type="match status" value="1"/>
</dbReference>
<proteinExistence type="predicted"/>
<name>A0AAN8J4H6_PATCE</name>
<dbReference type="InterPro" id="IPR053012">
    <property type="entry name" value="ER-organelle_contact"/>
</dbReference>
<dbReference type="InterPro" id="IPR013783">
    <property type="entry name" value="Ig-like_fold"/>
</dbReference>
<dbReference type="InterPro" id="IPR001251">
    <property type="entry name" value="CRAL-TRIO_dom"/>
</dbReference>